<keyword evidence="11" id="KW-1185">Reference proteome</keyword>
<dbReference type="Pfam" id="PF00155">
    <property type="entry name" value="Aminotran_1_2"/>
    <property type="match status" value="1"/>
</dbReference>
<evidence type="ECO:0000259" key="9">
    <source>
        <dbReference type="Pfam" id="PF00155"/>
    </source>
</evidence>
<keyword evidence="6" id="KW-0663">Pyridoxal phosphate</keyword>
<comment type="similarity">
    <text evidence="2 8">Belongs to the class-I pyridoxal-phosphate-dependent aminotransferase family.</text>
</comment>
<comment type="subunit">
    <text evidence="3">Homodimer.</text>
</comment>
<evidence type="ECO:0000313" key="11">
    <source>
        <dbReference type="Proteomes" id="UP000298631"/>
    </source>
</evidence>
<dbReference type="EMBL" id="CP039964">
    <property type="protein sequence ID" value="QCO56443.1"/>
    <property type="molecule type" value="Genomic_DNA"/>
</dbReference>
<proteinExistence type="inferred from homology"/>
<evidence type="ECO:0000313" key="10">
    <source>
        <dbReference type="EMBL" id="QCO56443.1"/>
    </source>
</evidence>
<evidence type="ECO:0000256" key="8">
    <source>
        <dbReference type="RuleBase" id="RU000481"/>
    </source>
</evidence>
<dbReference type="EC" id="2.6.1.-" evidence="8"/>
<dbReference type="InterPro" id="IPR004838">
    <property type="entry name" value="NHTrfase_class1_PyrdxlP-BS"/>
</dbReference>
<evidence type="ECO:0000256" key="1">
    <source>
        <dbReference type="ARBA" id="ARBA00001933"/>
    </source>
</evidence>
<dbReference type="InterPro" id="IPR015424">
    <property type="entry name" value="PyrdxlP-dep_Trfase"/>
</dbReference>
<keyword evidence="4 8" id="KW-0032">Aminotransferase</keyword>
<comment type="catalytic activity">
    <reaction evidence="7">
        <text>L-aspartate + 2-oxoglutarate = oxaloacetate + L-glutamate</text>
        <dbReference type="Rhea" id="RHEA:21824"/>
        <dbReference type="ChEBI" id="CHEBI:16452"/>
        <dbReference type="ChEBI" id="CHEBI:16810"/>
        <dbReference type="ChEBI" id="CHEBI:29985"/>
        <dbReference type="ChEBI" id="CHEBI:29991"/>
        <dbReference type="EC" id="2.6.1.1"/>
    </reaction>
</comment>
<dbReference type="InterPro" id="IPR015421">
    <property type="entry name" value="PyrdxlP-dep_Trfase_major"/>
</dbReference>
<accession>A0A4P8EI36</accession>
<name>A0A4P8EI36_9RHOB</name>
<dbReference type="InterPro" id="IPR050596">
    <property type="entry name" value="AspAT/PAT-like"/>
</dbReference>
<dbReference type="RefSeq" id="WP_137194223.1">
    <property type="nucleotide sequence ID" value="NZ_CP039964.1"/>
</dbReference>
<dbReference type="InterPro" id="IPR015422">
    <property type="entry name" value="PyrdxlP-dep_Trfase_small"/>
</dbReference>
<dbReference type="GO" id="GO:0030170">
    <property type="term" value="F:pyridoxal phosphate binding"/>
    <property type="evidence" value="ECO:0007669"/>
    <property type="project" value="InterPro"/>
</dbReference>
<keyword evidence="5 8" id="KW-0808">Transferase</keyword>
<comment type="cofactor">
    <cofactor evidence="1 8">
        <name>pyridoxal 5'-phosphate</name>
        <dbReference type="ChEBI" id="CHEBI:597326"/>
    </cofactor>
</comment>
<evidence type="ECO:0000256" key="5">
    <source>
        <dbReference type="ARBA" id="ARBA00022679"/>
    </source>
</evidence>
<dbReference type="InterPro" id="IPR004839">
    <property type="entry name" value="Aminotransferase_I/II_large"/>
</dbReference>
<sequence>MSFEASRIKLIKPSPAITISTAAKAMKAAGEPVIDLSIGEPDFDTPENIIEAAYAAMKRGETRYTAPDGTPALKDAVIEKFRRENGLAFARENITCGNGAKQVIFNALMATLEPGDEVLCPAPYWVSYTDMALLLGGVPAVVECDISNGFKLTPDLLEAAITPKTRWILINTPSNPSGAAYTAAELRALGDILARHPRVLILSDEIYEQIWYADAPFTSFGVACPELVDRTVIVNGVAKAYAMTGWRIGYAAAPAALAKVMSKIQSQSTSNPCSISQAATIEALTGPQDYVEMARAEFRARRDLVIPGLRAIDGIQVLNPDGAFYAFPHMANFIGRRTPDGKLIETDTDLTGYLLNAAKVAGVQGAAFGLSPYFRMSYALGQDDLKIAISRISDALGALD</sequence>
<organism evidence="10 11">
    <name type="scientific">Pseudorhodobacter turbinis</name>
    <dbReference type="NCBI Taxonomy" id="2500533"/>
    <lineage>
        <taxon>Bacteria</taxon>
        <taxon>Pseudomonadati</taxon>
        <taxon>Pseudomonadota</taxon>
        <taxon>Alphaproteobacteria</taxon>
        <taxon>Rhodobacterales</taxon>
        <taxon>Paracoccaceae</taxon>
        <taxon>Pseudorhodobacter</taxon>
    </lineage>
</organism>
<dbReference type="SUPFAM" id="SSF53383">
    <property type="entry name" value="PLP-dependent transferases"/>
    <property type="match status" value="1"/>
</dbReference>
<dbReference type="OrthoDB" id="9763453at2"/>
<dbReference type="PANTHER" id="PTHR46383">
    <property type="entry name" value="ASPARTATE AMINOTRANSFERASE"/>
    <property type="match status" value="1"/>
</dbReference>
<dbReference type="GO" id="GO:0006520">
    <property type="term" value="P:amino acid metabolic process"/>
    <property type="evidence" value="ECO:0007669"/>
    <property type="project" value="InterPro"/>
</dbReference>
<dbReference type="AlphaFoldDB" id="A0A4P8EI36"/>
<evidence type="ECO:0000256" key="3">
    <source>
        <dbReference type="ARBA" id="ARBA00011738"/>
    </source>
</evidence>
<evidence type="ECO:0000256" key="4">
    <source>
        <dbReference type="ARBA" id="ARBA00022576"/>
    </source>
</evidence>
<reference evidence="10 11" key="1">
    <citation type="submission" date="2019-05" db="EMBL/GenBank/DDBJ databases">
        <title>Pseudorhodobacter turbinis sp. nov., isolated from the gut of the Korean turban shell.</title>
        <authorList>
            <person name="Jeong Y.-S."/>
            <person name="Kang W.-R."/>
            <person name="Bae J.-W."/>
        </authorList>
    </citation>
    <scope>NUCLEOTIDE SEQUENCE [LARGE SCALE GENOMIC DNA]</scope>
    <source>
        <strain evidence="10 11">S12M18</strain>
    </source>
</reference>
<evidence type="ECO:0000256" key="2">
    <source>
        <dbReference type="ARBA" id="ARBA00007441"/>
    </source>
</evidence>
<gene>
    <name evidence="10" type="ORF">EOK75_12325</name>
</gene>
<dbReference type="GO" id="GO:0004069">
    <property type="term" value="F:L-aspartate:2-oxoglutarate aminotransferase activity"/>
    <property type="evidence" value="ECO:0007669"/>
    <property type="project" value="UniProtKB-EC"/>
</dbReference>
<dbReference type="PANTHER" id="PTHR46383:SF1">
    <property type="entry name" value="ASPARTATE AMINOTRANSFERASE"/>
    <property type="match status" value="1"/>
</dbReference>
<dbReference type="FunFam" id="3.40.640.10:FF:000033">
    <property type="entry name" value="Aspartate aminotransferase"/>
    <property type="match status" value="1"/>
</dbReference>
<evidence type="ECO:0000256" key="6">
    <source>
        <dbReference type="ARBA" id="ARBA00022898"/>
    </source>
</evidence>
<dbReference type="KEGG" id="pseb:EOK75_12325"/>
<dbReference type="PROSITE" id="PS00105">
    <property type="entry name" value="AA_TRANSFER_CLASS_1"/>
    <property type="match status" value="1"/>
</dbReference>
<dbReference type="Gene3D" id="3.90.1150.10">
    <property type="entry name" value="Aspartate Aminotransferase, domain 1"/>
    <property type="match status" value="1"/>
</dbReference>
<feature type="domain" description="Aminotransferase class I/classII large" evidence="9">
    <location>
        <begin position="32"/>
        <end position="392"/>
    </location>
</feature>
<dbReference type="Gene3D" id="3.40.640.10">
    <property type="entry name" value="Type I PLP-dependent aspartate aminotransferase-like (Major domain)"/>
    <property type="match status" value="1"/>
</dbReference>
<dbReference type="Proteomes" id="UP000298631">
    <property type="component" value="Chromosome"/>
</dbReference>
<protein>
    <recommendedName>
        <fullName evidence="8">Aminotransferase</fullName>
        <ecNumber evidence="8">2.6.1.-</ecNumber>
    </recommendedName>
</protein>
<dbReference type="CDD" id="cd00609">
    <property type="entry name" value="AAT_like"/>
    <property type="match status" value="1"/>
</dbReference>
<evidence type="ECO:0000256" key="7">
    <source>
        <dbReference type="ARBA" id="ARBA00049185"/>
    </source>
</evidence>